<sequence length="302" mass="33001">MSPAEADVPDAGEPTEALEAVLGLLRLERTGHDQCTGGSLDHLSGRVYGGQVLAQAIVAAGQTVADAGLPAERLPHSVHGYFLRPGKLDRPITFEVERLRDGGSFSARRTHAIQDGLPILSMITSFQERQPGLEHAEEPPEVPGPEGLESSADLFARYDHPAARFFARHGAFDIRHVEGSIYVPRGRSPLSRQALWMRSRGRVDGDQLLHRALLAYACDQVMLEPVLRRHELVWTSPGLSVASLDHAMWWHRDVRADEWLLYVQDAPSAQGGRGLGLAKVYNRSGALVASLAQEGMVRVHAA</sequence>
<dbReference type="Proteomes" id="UP000313948">
    <property type="component" value="Chromosome"/>
</dbReference>
<dbReference type="EMBL" id="CP040899">
    <property type="protein sequence ID" value="QDB78614.1"/>
    <property type="molecule type" value="Genomic_DNA"/>
</dbReference>
<dbReference type="InterPro" id="IPR042171">
    <property type="entry name" value="Acyl-CoA_hotdog"/>
</dbReference>
<keyword evidence="2" id="KW-0378">Hydrolase</keyword>
<feature type="domain" description="Acyl-CoA thioesterase-like N-terminal HotDog" evidence="4">
    <location>
        <begin position="45"/>
        <end position="127"/>
    </location>
</feature>
<evidence type="ECO:0000256" key="2">
    <source>
        <dbReference type="ARBA" id="ARBA00022801"/>
    </source>
</evidence>
<dbReference type="PANTHER" id="PTHR11066:SF34">
    <property type="entry name" value="ACYL-COENZYME A THIOESTERASE 8"/>
    <property type="match status" value="1"/>
</dbReference>
<comment type="similarity">
    <text evidence="1">Belongs to the C/M/P thioester hydrolase family.</text>
</comment>
<evidence type="ECO:0000259" key="5">
    <source>
        <dbReference type="Pfam" id="PF20789"/>
    </source>
</evidence>
<organism evidence="6 7">
    <name type="scientific">Georgenia wutianyii</name>
    <dbReference type="NCBI Taxonomy" id="2585135"/>
    <lineage>
        <taxon>Bacteria</taxon>
        <taxon>Bacillati</taxon>
        <taxon>Actinomycetota</taxon>
        <taxon>Actinomycetes</taxon>
        <taxon>Micrococcales</taxon>
        <taxon>Bogoriellaceae</taxon>
        <taxon>Georgenia</taxon>
    </lineage>
</organism>
<evidence type="ECO:0000313" key="7">
    <source>
        <dbReference type="Proteomes" id="UP000313948"/>
    </source>
</evidence>
<dbReference type="RefSeq" id="WP_139072711.1">
    <property type="nucleotide sequence ID" value="NZ_CP040899.1"/>
</dbReference>
<keyword evidence="7" id="KW-1185">Reference proteome</keyword>
<evidence type="ECO:0000256" key="1">
    <source>
        <dbReference type="ARBA" id="ARBA00006538"/>
    </source>
</evidence>
<reference evidence="6 7" key="1">
    <citation type="submission" date="2019-05" db="EMBL/GenBank/DDBJ databases">
        <title>Georgenia *** sp. nov., and Georgenia *** sp. nov., isolated from the intestinal contents of plateau pika (Ochotona curzoniae) in the Qinghai-Tibet plateau of China.</title>
        <authorList>
            <person name="Tian Z."/>
        </authorList>
    </citation>
    <scope>NUCLEOTIDE SEQUENCE [LARGE SCALE GENOMIC DNA]</scope>
    <source>
        <strain evidence="6 7">Z294</strain>
    </source>
</reference>
<dbReference type="CDD" id="cd03445">
    <property type="entry name" value="Thioesterase_II_repeat2"/>
    <property type="match status" value="1"/>
</dbReference>
<evidence type="ECO:0000313" key="6">
    <source>
        <dbReference type="EMBL" id="QDB78614.1"/>
    </source>
</evidence>
<feature type="region of interest" description="Disordered" evidence="3">
    <location>
        <begin position="130"/>
        <end position="149"/>
    </location>
</feature>
<gene>
    <name evidence="6" type="ORF">FE251_03880</name>
</gene>
<name>A0ABX5VNJ1_9MICO</name>
<feature type="domain" description="Acyl-CoA thioesterase-like C-terminal" evidence="5">
    <location>
        <begin position="159"/>
        <end position="297"/>
    </location>
</feature>
<evidence type="ECO:0000256" key="3">
    <source>
        <dbReference type="SAM" id="MobiDB-lite"/>
    </source>
</evidence>
<dbReference type="InterPro" id="IPR029069">
    <property type="entry name" value="HotDog_dom_sf"/>
</dbReference>
<dbReference type="Pfam" id="PF13622">
    <property type="entry name" value="4HBT_3"/>
    <property type="match status" value="1"/>
</dbReference>
<dbReference type="Pfam" id="PF20789">
    <property type="entry name" value="4HBT_3C"/>
    <property type="match status" value="1"/>
</dbReference>
<dbReference type="CDD" id="cd03444">
    <property type="entry name" value="Thioesterase_II_repeat1"/>
    <property type="match status" value="1"/>
</dbReference>
<proteinExistence type="inferred from homology"/>
<accession>A0ABX5VNJ1</accession>
<dbReference type="Gene3D" id="2.40.160.210">
    <property type="entry name" value="Acyl-CoA thioesterase, double hotdog domain"/>
    <property type="match status" value="1"/>
</dbReference>
<evidence type="ECO:0000259" key="4">
    <source>
        <dbReference type="Pfam" id="PF13622"/>
    </source>
</evidence>
<dbReference type="PANTHER" id="PTHR11066">
    <property type="entry name" value="ACYL-COA THIOESTERASE"/>
    <property type="match status" value="1"/>
</dbReference>
<dbReference type="InterPro" id="IPR049449">
    <property type="entry name" value="TesB_ACOT8-like_N"/>
</dbReference>
<protein>
    <submittedName>
        <fullName evidence="6">Acyl-CoA thioesterase II</fullName>
    </submittedName>
</protein>
<dbReference type="SUPFAM" id="SSF54637">
    <property type="entry name" value="Thioesterase/thiol ester dehydrase-isomerase"/>
    <property type="match status" value="2"/>
</dbReference>
<dbReference type="InterPro" id="IPR049450">
    <property type="entry name" value="ACOT8-like_C"/>
</dbReference>
<dbReference type="InterPro" id="IPR003703">
    <property type="entry name" value="Acyl_CoA_thio"/>
</dbReference>